<evidence type="ECO:0000313" key="3">
    <source>
        <dbReference type="Proteomes" id="UP000789572"/>
    </source>
</evidence>
<evidence type="ECO:0000256" key="1">
    <source>
        <dbReference type="SAM" id="MobiDB-lite"/>
    </source>
</evidence>
<evidence type="ECO:0000313" key="2">
    <source>
        <dbReference type="EMBL" id="CAG8669423.1"/>
    </source>
</evidence>
<proteinExistence type="predicted"/>
<feature type="compositionally biased region" description="Basic and acidic residues" evidence="1">
    <location>
        <begin position="12"/>
        <end position="22"/>
    </location>
</feature>
<feature type="region of interest" description="Disordered" evidence="1">
    <location>
        <begin position="1"/>
        <end position="44"/>
    </location>
</feature>
<sequence length="232" mass="25577">MVPVQKTIKTHKSVDSMSEARSRNRMSMMPPRSESTGTIKPAMRQGPTMADDKALDPNAVRASLCVPTSRRNRNSFVMTSTEYKVPDNINAEIQNTQATGQLPPQKGLNINTLVDSHIQNTQSDRPSHSSTSSVIQSQQNNQTIPNYEPHSMAIPQMQINQKPVPQTASGTSNMDLNDLSKITVKVIGSTIRTNEKGKEVLMFLVAIGRVNTGGDLWRVAKLYSDFLALDLK</sequence>
<accession>A0A9N9H9I9</accession>
<gene>
    <name evidence="2" type="ORF">POCULU_LOCUS10883</name>
</gene>
<dbReference type="Proteomes" id="UP000789572">
    <property type="component" value="Unassembled WGS sequence"/>
</dbReference>
<feature type="non-terminal residue" evidence="2">
    <location>
        <position position="232"/>
    </location>
</feature>
<reference evidence="2" key="1">
    <citation type="submission" date="2021-06" db="EMBL/GenBank/DDBJ databases">
        <authorList>
            <person name="Kallberg Y."/>
            <person name="Tangrot J."/>
            <person name="Rosling A."/>
        </authorList>
    </citation>
    <scope>NUCLEOTIDE SEQUENCE</scope>
    <source>
        <strain evidence="2">IA702</strain>
    </source>
</reference>
<name>A0A9N9H9I9_9GLOM</name>
<dbReference type="EMBL" id="CAJVPJ010006536">
    <property type="protein sequence ID" value="CAG8669423.1"/>
    <property type="molecule type" value="Genomic_DNA"/>
</dbReference>
<feature type="region of interest" description="Disordered" evidence="1">
    <location>
        <begin position="119"/>
        <end position="148"/>
    </location>
</feature>
<protein>
    <submittedName>
        <fullName evidence="2">6650_t:CDS:1</fullName>
    </submittedName>
</protein>
<keyword evidence="3" id="KW-1185">Reference proteome</keyword>
<feature type="compositionally biased region" description="Low complexity" evidence="1">
    <location>
        <begin position="25"/>
        <end position="35"/>
    </location>
</feature>
<feature type="compositionally biased region" description="Low complexity" evidence="1">
    <location>
        <begin position="128"/>
        <end position="144"/>
    </location>
</feature>
<dbReference type="AlphaFoldDB" id="A0A9N9H9I9"/>
<dbReference type="OrthoDB" id="185175at2759"/>
<organism evidence="2 3">
    <name type="scientific">Paraglomus occultum</name>
    <dbReference type="NCBI Taxonomy" id="144539"/>
    <lineage>
        <taxon>Eukaryota</taxon>
        <taxon>Fungi</taxon>
        <taxon>Fungi incertae sedis</taxon>
        <taxon>Mucoromycota</taxon>
        <taxon>Glomeromycotina</taxon>
        <taxon>Glomeromycetes</taxon>
        <taxon>Paraglomerales</taxon>
        <taxon>Paraglomeraceae</taxon>
        <taxon>Paraglomus</taxon>
    </lineage>
</organism>
<comment type="caution">
    <text evidence="2">The sequence shown here is derived from an EMBL/GenBank/DDBJ whole genome shotgun (WGS) entry which is preliminary data.</text>
</comment>